<comment type="caution">
    <text evidence="16">The sequence shown here is derived from an EMBL/GenBank/DDBJ whole genome shotgun (WGS) entry which is preliminary data.</text>
</comment>
<dbReference type="CDD" id="cd03431">
    <property type="entry name" value="NUDIX_DNA_Glycosylase_C-MutY"/>
    <property type="match status" value="1"/>
</dbReference>
<dbReference type="Gene3D" id="1.10.340.30">
    <property type="entry name" value="Hypothetical protein, domain 2"/>
    <property type="match status" value="1"/>
</dbReference>
<dbReference type="GO" id="GO:0006284">
    <property type="term" value="P:base-excision repair"/>
    <property type="evidence" value="ECO:0007669"/>
    <property type="project" value="UniProtKB-UniRule"/>
</dbReference>
<evidence type="ECO:0000259" key="15">
    <source>
        <dbReference type="SMART" id="SM00478"/>
    </source>
</evidence>
<evidence type="ECO:0000256" key="1">
    <source>
        <dbReference type="ARBA" id="ARBA00000843"/>
    </source>
</evidence>
<evidence type="ECO:0000256" key="13">
    <source>
        <dbReference type="ARBA" id="ARBA00023295"/>
    </source>
</evidence>
<evidence type="ECO:0000256" key="3">
    <source>
        <dbReference type="ARBA" id="ARBA00008343"/>
    </source>
</evidence>
<dbReference type="InterPro" id="IPR003265">
    <property type="entry name" value="HhH-GPD_domain"/>
</dbReference>
<dbReference type="FunFam" id="1.10.340.30:FF:000002">
    <property type="entry name" value="Adenine DNA glycosylase"/>
    <property type="match status" value="1"/>
</dbReference>
<dbReference type="GO" id="GO:0006298">
    <property type="term" value="P:mismatch repair"/>
    <property type="evidence" value="ECO:0007669"/>
    <property type="project" value="TreeGrafter"/>
</dbReference>
<dbReference type="EC" id="3.2.2.31" evidence="4 14"/>
<keyword evidence="17" id="KW-1185">Reference proteome</keyword>
<evidence type="ECO:0000256" key="8">
    <source>
        <dbReference type="ARBA" id="ARBA00022763"/>
    </source>
</evidence>
<dbReference type="Pfam" id="PF00633">
    <property type="entry name" value="HHH"/>
    <property type="match status" value="1"/>
</dbReference>
<comment type="function">
    <text evidence="2">Adenine glycosylase active on G-A mispairs. MutY also corrects error-prone DNA synthesis past GO lesions which are due to the oxidatively damaged form of guanine: 7,8-dihydro-8-oxoguanine (8-oxo-dGTP).</text>
</comment>
<evidence type="ECO:0000256" key="2">
    <source>
        <dbReference type="ARBA" id="ARBA00002933"/>
    </source>
</evidence>
<evidence type="ECO:0000313" key="17">
    <source>
        <dbReference type="Proteomes" id="UP000630142"/>
    </source>
</evidence>
<dbReference type="Pfam" id="PF00730">
    <property type="entry name" value="HhH-GPD"/>
    <property type="match status" value="1"/>
</dbReference>
<evidence type="ECO:0000256" key="14">
    <source>
        <dbReference type="RuleBase" id="RU365096"/>
    </source>
</evidence>
<evidence type="ECO:0000313" key="16">
    <source>
        <dbReference type="EMBL" id="GHD06037.1"/>
    </source>
</evidence>
<keyword evidence="12" id="KW-0234">DNA repair</keyword>
<dbReference type="NCBIfam" id="TIGR01084">
    <property type="entry name" value="mutY"/>
    <property type="match status" value="1"/>
</dbReference>
<dbReference type="EMBL" id="BMZQ01000001">
    <property type="protein sequence ID" value="GHD06037.1"/>
    <property type="molecule type" value="Genomic_DNA"/>
</dbReference>
<dbReference type="RefSeq" id="WP_244641283.1">
    <property type="nucleotide sequence ID" value="NZ_BMZQ01000001.1"/>
</dbReference>
<feature type="domain" description="HhH-GPD" evidence="15">
    <location>
        <begin position="55"/>
        <end position="204"/>
    </location>
</feature>
<keyword evidence="11" id="KW-0411">Iron-sulfur</keyword>
<dbReference type="PROSITE" id="PS01155">
    <property type="entry name" value="ENDONUCLEASE_III_2"/>
    <property type="match status" value="1"/>
</dbReference>
<keyword evidence="6" id="KW-0004">4Fe-4S</keyword>
<dbReference type="InterPro" id="IPR044298">
    <property type="entry name" value="MIG/MutY"/>
</dbReference>
<evidence type="ECO:0000256" key="10">
    <source>
        <dbReference type="ARBA" id="ARBA00023004"/>
    </source>
</evidence>
<comment type="catalytic activity">
    <reaction evidence="1 14">
        <text>Hydrolyzes free adenine bases from 7,8-dihydro-8-oxoguanine:adenine mismatched double-stranded DNA, leaving an apurinic site.</text>
        <dbReference type="EC" id="3.2.2.31"/>
    </reaction>
</comment>
<dbReference type="GO" id="GO:0000701">
    <property type="term" value="F:purine-specific mismatch base pair DNA N-glycosylase activity"/>
    <property type="evidence" value="ECO:0007669"/>
    <property type="project" value="UniProtKB-EC"/>
</dbReference>
<proteinExistence type="inferred from homology"/>
<dbReference type="Gene3D" id="3.90.79.10">
    <property type="entry name" value="Nucleoside Triphosphate Pyrophosphohydrolase"/>
    <property type="match status" value="1"/>
</dbReference>
<keyword evidence="8 14" id="KW-0227">DNA damage</keyword>
<dbReference type="GO" id="GO:0035485">
    <property type="term" value="F:adenine/guanine mispair binding"/>
    <property type="evidence" value="ECO:0007669"/>
    <property type="project" value="TreeGrafter"/>
</dbReference>
<evidence type="ECO:0000256" key="7">
    <source>
        <dbReference type="ARBA" id="ARBA00022723"/>
    </source>
</evidence>
<dbReference type="InterPro" id="IPR011257">
    <property type="entry name" value="DNA_glycosylase"/>
</dbReference>
<keyword evidence="13 14" id="KW-0326">Glycosidase</keyword>
<keyword evidence="7" id="KW-0479">Metal-binding</keyword>
<sequence>MTLLSTDLPPLSPKAERLLAWYDRHHRVLPWRISPAEAARGVHADPYRIWLSEVMLQQTTVEAVKKYFLAFTERWPDVLAMAAASEDDILRAWAGLGYYSRARNLKKCADVVAQQYGGHFPDTEESLRALPGIGAYTAAAIAAIAFNRPAVVIDGNIERVVTRLYRIDTPLPQAKAAIRAELAGLVTADRPGDFSQALMDLGSSICTPRRPTCILCPFKDDCEALALDEPERFPVKKPKAERPVRHGAAFIALRADGAILLRKRPDKGLLGGMAEVPGSSWDATGGFGPADAPFAADWQPAGTITHIFTHFALMLDVYQAQLEGPAPAGMWWSAPSDLTGEALPTVMKKAIEAAVPNAFRRQAR</sequence>
<dbReference type="PANTHER" id="PTHR42944">
    <property type="entry name" value="ADENINE DNA GLYCOSYLASE"/>
    <property type="match status" value="1"/>
</dbReference>
<comment type="cofactor">
    <cofactor evidence="14">
        <name>[4Fe-4S] cluster</name>
        <dbReference type="ChEBI" id="CHEBI:49883"/>
    </cofactor>
    <text evidence="14">Binds 1 [4Fe-4S] cluster.</text>
</comment>
<dbReference type="InterPro" id="IPR000445">
    <property type="entry name" value="HhH_motif"/>
</dbReference>
<evidence type="ECO:0000256" key="5">
    <source>
        <dbReference type="ARBA" id="ARBA00022023"/>
    </source>
</evidence>
<evidence type="ECO:0000256" key="6">
    <source>
        <dbReference type="ARBA" id="ARBA00022485"/>
    </source>
</evidence>
<accession>A0A8J3DRJ8</accession>
<reference evidence="16" key="1">
    <citation type="journal article" date="2014" name="Int. J. Syst. Evol. Microbiol.">
        <title>Complete genome sequence of Corynebacterium casei LMG S-19264T (=DSM 44701T), isolated from a smear-ripened cheese.</title>
        <authorList>
            <consortium name="US DOE Joint Genome Institute (JGI-PGF)"/>
            <person name="Walter F."/>
            <person name="Albersmeier A."/>
            <person name="Kalinowski J."/>
            <person name="Ruckert C."/>
        </authorList>
    </citation>
    <scope>NUCLEOTIDE SEQUENCE</scope>
    <source>
        <strain evidence="16">KCTC 42249</strain>
    </source>
</reference>
<evidence type="ECO:0000256" key="9">
    <source>
        <dbReference type="ARBA" id="ARBA00022801"/>
    </source>
</evidence>
<dbReference type="InterPro" id="IPR004036">
    <property type="entry name" value="Endonuclease-III-like_CS2"/>
</dbReference>
<dbReference type="InterPro" id="IPR023170">
    <property type="entry name" value="HhH_base_excis_C"/>
</dbReference>
<dbReference type="InterPro" id="IPR029119">
    <property type="entry name" value="MutY_C"/>
</dbReference>
<dbReference type="GO" id="GO:0034039">
    <property type="term" value="F:8-oxo-7,8-dihydroguanine DNA N-glycosylase activity"/>
    <property type="evidence" value="ECO:0007669"/>
    <property type="project" value="TreeGrafter"/>
</dbReference>
<keyword evidence="10 14" id="KW-0408">Iron</keyword>
<dbReference type="AlphaFoldDB" id="A0A8J3DRJ8"/>
<dbReference type="GO" id="GO:0046872">
    <property type="term" value="F:metal ion binding"/>
    <property type="evidence" value="ECO:0007669"/>
    <property type="project" value="UniProtKB-UniRule"/>
</dbReference>
<dbReference type="SUPFAM" id="SSF48150">
    <property type="entry name" value="DNA-glycosylase"/>
    <property type="match status" value="1"/>
</dbReference>
<evidence type="ECO:0000256" key="11">
    <source>
        <dbReference type="ARBA" id="ARBA00023014"/>
    </source>
</evidence>
<dbReference type="GO" id="GO:0032357">
    <property type="term" value="F:oxidized purine DNA binding"/>
    <property type="evidence" value="ECO:0007669"/>
    <property type="project" value="TreeGrafter"/>
</dbReference>
<dbReference type="PANTHER" id="PTHR42944:SF1">
    <property type="entry name" value="ADENINE DNA GLYCOSYLASE"/>
    <property type="match status" value="1"/>
</dbReference>
<evidence type="ECO:0000256" key="4">
    <source>
        <dbReference type="ARBA" id="ARBA00012045"/>
    </source>
</evidence>
<protein>
    <recommendedName>
        <fullName evidence="5 14">Adenine DNA glycosylase</fullName>
        <ecNumber evidence="4 14">3.2.2.31</ecNumber>
    </recommendedName>
</protein>
<dbReference type="GO" id="GO:0051539">
    <property type="term" value="F:4 iron, 4 sulfur cluster binding"/>
    <property type="evidence" value="ECO:0007669"/>
    <property type="project" value="UniProtKB-UniRule"/>
</dbReference>
<evidence type="ECO:0000256" key="12">
    <source>
        <dbReference type="ARBA" id="ARBA00023204"/>
    </source>
</evidence>
<gene>
    <name evidence="16" type="ORF">GCM10016234_02920</name>
</gene>
<dbReference type="InterPro" id="IPR005760">
    <property type="entry name" value="A/G_AdeGlyc_MutY"/>
</dbReference>
<reference evidence="16" key="2">
    <citation type="submission" date="2020-09" db="EMBL/GenBank/DDBJ databases">
        <authorList>
            <person name="Sun Q."/>
            <person name="Kim S."/>
        </authorList>
    </citation>
    <scope>NUCLEOTIDE SEQUENCE</scope>
    <source>
        <strain evidence="16">KCTC 42249</strain>
    </source>
</reference>
<organism evidence="16 17">
    <name type="scientific">Tianweitania populi</name>
    <dbReference type="NCBI Taxonomy" id="1607949"/>
    <lineage>
        <taxon>Bacteria</taxon>
        <taxon>Pseudomonadati</taxon>
        <taxon>Pseudomonadota</taxon>
        <taxon>Alphaproteobacteria</taxon>
        <taxon>Hyphomicrobiales</taxon>
        <taxon>Phyllobacteriaceae</taxon>
        <taxon>Tianweitania</taxon>
    </lineage>
</organism>
<dbReference type="InterPro" id="IPR015797">
    <property type="entry name" value="NUDIX_hydrolase-like_dom_sf"/>
</dbReference>
<keyword evidence="9" id="KW-0378">Hydrolase</keyword>
<dbReference type="SUPFAM" id="SSF55811">
    <property type="entry name" value="Nudix"/>
    <property type="match status" value="1"/>
</dbReference>
<dbReference type="Gene3D" id="1.10.1670.10">
    <property type="entry name" value="Helix-hairpin-Helix base-excision DNA repair enzymes (C-terminal)"/>
    <property type="match status" value="1"/>
</dbReference>
<comment type="similarity">
    <text evidence="3 14">Belongs to the Nth/MutY family.</text>
</comment>
<name>A0A8J3DRJ8_9HYPH</name>
<dbReference type="CDD" id="cd00056">
    <property type="entry name" value="ENDO3c"/>
    <property type="match status" value="1"/>
</dbReference>
<dbReference type="Proteomes" id="UP000630142">
    <property type="component" value="Unassembled WGS sequence"/>
</dbReference>
<dbReference type="SMART" id="SM00478">
    <property type="entry name" value="ENDO3c"/>
    <property type="match status" value="1"/>
</dbReference>
<dbReference type="Pfam" id="PF14815">
    <property type="entry name" value="NUDIX_4"/>
    <property type="match status" value="1"/>
</dbReference>